<evidence type="ECO:0000313" key="2">
    <source>
        <dbReference type="EMBL" id="AIF14071.1"/>
    </source>
</evidence>
<dbReference type="SUPFAM" id="SSF50249">
    <property type="entry name" value="Nucleic acid-binding proteins"/>
    <property type="match status" value="1"/>
</dbReference>
<organism evidence="2">
    <name type="scientific">uncultured marine thaumarchaeote KM3_65_H02</name>
    <dbReference type="NCBI Taxonomy" id="1456226"/>
    <lineage>
        <taxon>Archaea</taxon>
        <taxon>Nitrososphaerota</taxon>
        <taxon>environmental samples</taxon>
    </lineage>
</organism>
<dbReference type="PANTHER" id="PTHR13356:SF0">
    <property type="entry name" value="SOSS COMPLEX SUBUNIT B HOMOLOG"/>
    <property type="match status" value="1"/>
</dbReference>
<dbReference type="InterPro" id="IPR051231">
    <property type="entry name" value="SOSS-B"/>
</dbReference>
<dbReference type="AlphaFoldDB" id="A0A075HBZ5"/>
<dbReference type="InterPro" id="IPR012340">
    <property type="entry name" value="NA-bd_OB-fold"/>
</dbReference>
<dbReference type="Gene3D" id="2.40.50.140">
    <property type="entry name" value="Nucleic acid-binding proteins"/>
    <property type="match status" value="1"/>
</dbReference>
<name>A0A075HBZ5_9ARCH</name>
<evidence type="ECO:0000256" key="1">
    <source>
        <dbReference type="ARBA" id="ARBA00023125"/>
    </source>
</evidence>
<dbReference type="GO" id="GO:0003677">
    <property type="term" value="F:DNA binding"/>
    <property type="evidence" value="ECO:0007669"/>
    <property type="project" value="UniProtKB-KW"/>
</dbReference>
<dbReference type="CDD" id="cd04491">
    <property type="entry name" value="SoSSB_OBF"/>
    <property type="match status" value="1"/>
</dbReference>
<proteinExistence type="predicted"/>
<dbReference type="PANTHER" id="PTHR13356">
    <property type="entry name" value="OB FOLD NUCLEIC ACID BINDING PROTEIN-RELATED"/>
    <property type="match status" value="1"/>
</dbReference>
<protein>
    <submittedName>
        <fullName evidence="2">Single-strand DNA-binding protein (RFA1, RPA1, rpa)</fullName>
    </submittedName>
</protein>
<keyword evidence="1 2" id="KW-0238">DNA-binding</keyword>
<gene>
    <name evidence="2" type="primary">RFA1</name>
    <name evidence="2" type="synonym">rpa</name>
    <name evidence="2" type="synonym">RPA1</name>
</gene>
<dbReference type="GO" id="GO:0000724">
    <property type="term" value="P:double-strand break repair via homologous recombination"/>
    <property type="evidence" value="ECO:0007669"/>
    <property type="project" value="TreeGrafter"/>
</dbReference>
<accession>A0A075HBZ5</accession>
<reference evidence="2" key="1">
    <citation type="journal article" date="2014" name="Genome Biol. Evol.">
        <title>Pangenome evidence for extensive interdomain horizontal transfer affecting lineage core and shell genes in uncultured planktonic thaumarchaeota and euryarchaeota.</title>
        <authorList>
            <person name="Deschamps P."/>
            <person name="Zivanovic Y."/>
            <person name="Moreira D."/>
            <person name="Rodriguez-Valera F."/>
            <person name="Lopez-Garcia P."/>
        </authorList>
    </citation>
    <scope>NUCLEOTIDE SEQUENCE</scope>
</reference>
<dbReference type="EMBL" id="KF900991">
    <property type="protein sequence ID" value="AIF14071.1"/>
    <property type="molecule type" value="Genomic_DNA"/>
</dbReference>
<sequence>MTTCEEAKQMRSGINVQGKIERKGEVRTVNTKFGETKVCDAYLADESGSIKLTLWADDTEKVKDGDTVSIEGGYTTTFRNEIQLNKGRKDGKLEVISG</sequence>
<dbReference type="GO" id="GO:0010212">
    <property type="term" value="P:response to ionizing radiation"/>
    <property type="evidence" value="ECO:0007669"/>
    <property type="project" value="TreeGrafter"/>
</dbReference>